<evidence type="ECO:0000313" key="6">
    <source>
        <dbReference type="EMBL" id="TCS96579.1"/>
    </source>
</evidence>
<evidence type="ECO:0000256" key="1">
    <source>
        <dbReference type="ARBA" id="ARBA00006432"/>
    </source>
</evidence>
<keyword evidence="3" id="KW-1133">Transmembrane helix</keyword>
<evidence type="ECO:0000259" key="4">
    <source>
        <dbReference type="Pfam" id="PF00501"/>
    </source>
</evidence>
<dbReference type="PANTHER" id="PTHR43201:SF5">
    <property type="entry name" value="MEDIUM-CHAIN ACYL-COA LIGASE ACSF2, MITOCHONDRIAL"/>
    <property type="match status" value="1"/>
</dbReference>
<dbReference type="InterPro" id="IPR025110">
    <property type="entry name" value="AMP-bd_C"/>
</dbReference>
<dbReference type="FunFam" id="3.30.300.30:FF:000008">
    <property type="entry name" value="2,3-dihydroxybenzoate-AMP ligase"/>
    <property type="match status" value="1"/>
</dbReference>
<dbReference type="EMBL" id="SMAG01000001">
    <property type="protein sequence ID" value="TCS96579.1"/>
    <property type="molecule type" value="Genomic_DNA"/>
</dbReference>
<evidence type="ECO:0000256" key="3">
    <source>
        <dbReference type="SAM" id="Phobius"/>
    </source>
</evidence>
<reference evidence="6 7" key="1">
    <citation type="submission" date="2019-03" db="EMBL/GenBank/DDBJ databases">
        <title>Genomic Encyclopedia of Type Strains, Phase IV (KMG-IV): sequencing the most valuable type-strain genomes for metagenomic binning, comparative biology and taxonomic classification.</title>
        <authorList>
            <person name="Goeker M."/>
        </authorList>
    </citation>
    <scope>NUCLEOTIDE SEQUENCE [LARGE SCALE GENOMIC DNA]</scope>
    <source>
        <strain evidence="6 7">DSM 45707</strain>
    </source>
</reference>
<comment type="similarity">
    <text evidence="1">Belongs to the ATP-dependent AMP-binding enzyme family.</text>
</comment>
<gene>
    <name evidence="6" type="ORF">EDD58_101214</name>
</gene>
<name>A0A4R3LA32_9BACL</name>
<dbReference type="SUPFAM" id="SSF56801">
    <property type="entry name" value="Acetyl-CoA synthetase-like"/>
    <property type="match status" value="1"/>
</dbReference>
<dbReference type="RefSeq" id="WP_131922980.1">
    <property type="nucleotide sequence ID" value="NZ_SMAG01000001.1"/>
</dbReference>
<evidence type="ECO:0000313" key="7">
    <source>
        <dbReference type="Proteomes" id="UP000294937"/>
    </source>
</evidence>
<dbReference type="Pfam" id="PF13193">
    <property type="entry name" value="AMP-binding_C"/>
    <property type="match status" value="1"/>
</dbReference>
<dbReference type="Gene3D" id="3.30.300.30">
    <property type="match status" value="1"/>
</dbReference>
<proteinExistence type="inferred from homology"/>
<dbReference type="InterPro" id="IPR020845">
    <property type="entry name" value="AMP-binding_CS"/>
</dbReference>
<dbReference type="AlphaFoldDB" id="A0A4R3LA32"/>
<dbReference type="Pfam" id="PF00501">
    <property type="entry name" value="AMP-binding"/>
    <property type="match status" value="1"/>
</dbReference>
<dbReference type="Proteomes" id="UP000294937">
    <property type="component" value="Unassembled WGS sequence"/>
</dbReference>
<comment type="caution">
    <text evidence="6">The sequence shown here is derived from an EMBL/GenBank/DDBJ whole genome shotgun (WGS) entry which is preliminary data.</text>
</comment>
<dbReference type="PANTHER" id="PTHR43201">
    <property type="entry name" value="ACYL-COA SYNTHETASE"/>
    <property type="match status" value="1"/>
</dbReference>
<organism evidence="6 7">
    <name type="scientific">Hazenella coriacea</name>
    <dbReference type="NCBI Taxonomy" id="1179467"/>
    <lineage>
        <taxon>Bacteria</taxon>
        <taxon>Bacillati</taxon>
        <taxon>Bacillota</taxon>
        <taxon>Bacilli</taxon>
        <taxon>Bacillales</taxon>
        <taxon>Thermoactinomycetaceae</taxon>
        <taxon>Hazenella</taxon>
    </lineage>
</organism>
<dbReference type="InterPro" id="IPR045851">
    <property type="entry name" value="AMP-bd_C_sf"/>
</dbReference>
<feature type="transmembrane region" description="Helical" evidence="3">
    <location>
        <begin position="65"/>
        <end position="86"/>
    </location>
</feature>
<keyword evidence="3" id="KW-0472">Membrane</keyword>
<evidence type="ECO:0000259" key="5">
    <source>
        <dbReference type="Pfam" id="PF13193"/>
    </source>
</evidence>
<dbReference type="InterPro" id="IPR042099">
    <property type="entry name" value="ANL_N_sf"/>
</dbReference>
<feature type="domain" description="AMP-binding enzyme C-terminal" evidence="5">
    <location>
        <begin position="416"/>
        <end position="490"/>
    </location>
</feature>
<dbReference type="GO" id="GO:0031956">
    <property type="term" value="F:medium-chain fatty acid-CoA ligase activity"/>
    <property type="evidence" value="ECO:0007669"/>
    <property type="project" value="TreeGrafter"/>
</dbReference>
<evidence type="ECO:0000256" key="2">
    <source>
        <dbReference type="ARBA" id="ARBA00022598"/>
    </source>
</evidence>
<dbReference type="GO" id="GO:0006631">
    <property type="term" value="P:fatty acid metabolic process"/>
    <property type="evidence" value="ECO:0007669"/>
    <property type="project" value="TreeGrafter"/>
</dbReference>
<feature type="transmembrane region" description="Helical" evidence="3">
    <location>
        <begin position="201"/>
        <end position="224"/>
    </location>
</feature>
<keyword evidence="7" id="KW-1185">Reference proteome</keyword>
<dbReference type="PROSITE" id="PS00455">
    <property type="entry name" value="AMP_BINDING"/>
    <property type="match status" value="1"/>
</dbReference>
<keyword evidence="2 6" id="KW-0436">Ligase</keyword>
<dbReference type="Gene3D" id="3.40.50.12780">
    <property type="entry name" value="N-terminal domain of ligase-like"/>
    <property type="match status" value="1"/>
</dbReference>
<accession>A0A4R3LA32</accession>
<dbReference type="InterPro" id="IPR000873">
    <property type="entry name" value="AMP-dep_synth/lig_dom"/>
</dbReference>
<dbReference type="NCBIfam" id="NF004837">
    <property type="entry name" value="PRK06187.1"/>
    <property type="match status" value="1"/>
</dbReference>
<dbReference type="OrthoDB" id="9762242at2"/>
<keyword evidence="3" id="KW-0812">Transmembrane</keyword>
<feature type="domain" description="AMP-dependent synthetase/ligase" evidence="4">
    <location>
        <begin position="8"/>
        <end position="366"/>
    </location>
</feature>
<sequence length="503" mass="56457">MSIIGEILENRANVSPNLEALVCDYQRYTYRDFNETSNQVAHYLLEIGVKKGDRVAILCKNSPHFAFIMLAILKIGAIFVPLNWRLKADEIHELMKDSKPKVLFYDEEYSQSITYSNEWYFVTHRILTCKGIHPHPTYEALFSNKPITNPEVHLHQDDPAVIVYTSGTTGKPKGVVCSHHNIFTTGTGGTLLTNPSYADRFLLITPLFHISGVTGIMNMIYYAITLVMKSQFDSSRILEYIEQEKITSTMGVPPILIYLLPEIAKTERDLSSLKYFSSGGTKVPLKLIEQYQSFGYPIIQAYGATEVAGGISCWVPYMGMDKCQSVGKPVMFAKIKIVDPDTGKELPAGEIGEIIIKGPQVFKGYWNNAEETKKALQDGWFYTGDAGKKDEDGFLYVIDRYKDVIICGGEKVYPAEVEAVISELDDVLEVSLVGTPNEIWGEMPCACIVKKEGSEITEEDVLSYCKEKLANYKVTQVRFMDELPKNSLGKVIKTALREQTSSE</sequence>
<protein>
    <submittedName>
        <fullName evidence="6">O-succinylbenzoate-CoA ligase</fullName>
    </submittedName>
</protein>